<evidence type="ECO:0000313" key="3">
    <source>
        <dbReference type="Proteomes" id="UP000257109"/>
    </source>
</evidence>
<name>A0A371HWA8_MUCPR</name>
<organism evidence="2 3">
    <name type="scientific">Mucuna pruriens</name>
    <name type="common">Velvet bean</name>
    <name type="synonym">Dolichos pruriens</name>
    <dbReference type="NCBI Taxonomy" id="157652"/>
    <lineage>
        <taxon>Eukaryota</taxon>
        <taxon>Viridiplantae</taxon>
        <taxon>Streptophyta</taxon>
        <taxon>Embryophyta</taxon>
        <taxon>Tracheophyta</taxon>
        <taxon>Spermatophyta</taxon>
        <taxon>Magnoliopsida</taxon>
        <taxon>eudicotyledons</taxon>
        <taxon>Gunneridae</taxon>
        <taxon>Pentapetalae</taxon>
        <taxon>rosids</taxon>
        <taxon>fabids</taxon>
        <taxon>Fabales</taxon>
        <taxon>Fabaceae</taxon>
        <taxon>Papilionoideae</taxon>
        <taxon>50 kb inversion clade</taxon>
        <taxon>NPAAA clade</taxon>
        <taxon>indigoferoid/millettioid clade</taxon>
        <taxon>Phaseoleae</taxon>
        <taxon>Mucuna</taxon>
    </lineage>
</organism>
<dbReference type="Proteomes" id="UP000257109">
    <property type="component" value="Unassembled WGS sequence"/>
</dbReference>
<keyword evidence="3" id="KW-1185">Reference proteome</keyword>
<accession>A0A371HWA8</accession>
<dbReference type="EMBL" id="QJKJ01001554">
    <property type="protein sequence ID" value="RDY07062.1"/>
    <property type="molecule type" value="Genomic_DNA"/>
</dbReference>
<feature type="compositionally biased region" description="Polar residues" evidence="1">
    <location>
        <begin position="83"/>
        <end position="92"/>
    </location>
</feature>
<comment type="caution">
    <text evidence="2">The sequence shown here is derived from an EMBL/GenBank/DDBJ whole genome shotgun (WGS) entry which is preliminary data.</text>
</comment>
<protein>
    <submittedName>
        <fullName evidence="2">Uncharacterized protein</fullName>
    </submittedName>
</protein>
<sequence length="100" mass="11038">MEPSIERGSHTPISMQMLRKNASAKKPSENVELQDKRPQKATMNHCAQQPGRANPCVPAPEALAELPPQAKSPPMFHSDVHRGTSSPYLKTTTPEKPRTQ</sequence>
<feature type="compositionally biased region" description="Low complexity" evidence="1">
    <location>
        <begin position="59"/>
        <end position="69"/>
    </location>
</feature>
<reference evidence="2" key="1">
    <citation type="submission" date="2018-05" db="EMBL/GenBank/DDBJ databases">
        <title>Draft genome of Mucuna pruriens seed.</title>
        <authorList>
            <person name="Nnadi N.E."/>
            <person name="Vos R."/>
            <person name="Hasami M.H."/>
            <person name="Devisetty U.K."/>
            <person name="Aguiy J.C."/>
        </authorList>
    </citation>
    <scope>NUCLEOTIDE SEQUENCE [LARGE SCALE GENOMIC DNA]</scope>
    <source>
        <strain evidence="2">JCA_2017</strain>
    </source>
</reference>
<evidence type="ECO:0000256" key="1">
    <source>
        <dbReference type="SAM" id="MobiDB-lite"/>
    </source>
</evidence>
<feature type="compositionally biased region" description="Basic and acidic residues" evidence="1">
    <location>
        <begin position="26"/>
        <end position="38"/>
    </location>
</feature>
<feature type="region of interest" description="Disordered" evidence="1">
    <location>
        <begin position="1"/>
        <end position="100"/>
    </location>
</feature>
<evidence type="ECO:0000313" key="2">
    <source>
        <dbReference type="EMBL" id="RDY07062.1"/>
    </source>
</evidence>
<dbReference type="AlphaFoldDB" id="A0A371HWA8"/>
<feature type="non-terminal residue" evidence="2">
    <location>
        <position position="1"/>
    </location>
</feature>
<proteinExistence type="predicted"/>
<gene>
    <name evidence="2" type="ORF">CR513_08874</name>
</gene>